<name>A0AAQ3KTQ9_9LILI</name>
<evidence type="ECO:0000256" key="2">
    <source>
        <dbReference type="ARBA" id="ARBA00005641"/>
    </source>
</evidence>
<reference evidence="9 10" key="1">
    <citation type="submission" date="2023-10" db="EMBL/GenBank/DDBJ databases">
        <title>Chromosome-scale genome assembly provides insights into flower coloration mechanisms of Canna indica.</title>
        <authorList>
            <person name="Li C."/>
        </authorList>
    </citation>
    <scope>NUCLEOTIDE SEQUENCE [LARGE SCALE GENOMIC DNA]</scope>
    <source>
        <tissue evidence="9">Flower</tissue>
    </source>
</reference>
<keyword evidence="7" id="KW-0812">Transmembrane</keyword>
<sequence length="493" mass="55091">MTPLNLQPVPHSSLYKHSSKLHLAHSRQQQHSVFFNKMAKLASALCFILAALTLLSIFVPGCRSTSSFVGRRGAQFVLDGSPFLFNGFNAYWMMHVAAEPAQRGKVSVVLREAAAAGLTVGRTWAFNDGGGDRALQVSPGVYDERVFQGLDFVISEAKKNGVRLILSLANNFEDFGGRAQYVKWARDAGVAVNGEDDFYTNPVVKGYYKNHVKRVLTRINSITKISYKDDPTILAWELINEPRCQADSSGKTVHTWALEMASYTKSLDKKHMLEIGMEGFYGDSTPEKKQYNPDYQVGTDYISSNLIDHIDFATIHAYPDLWLPGQNDGSQTNFLRRWMRSHWDDAVKILKKPLVLAEFGLSKKNAGIGYSENLRNAYFNTVHTSIYNLARTGGGSLGGGLVWQLMAEGMESYYDGYEIVLSRDASTKAVLMRQSHAMSELAHTVIREGAAAGGARDEEEEIDAASHVPVVDGRKHEHRRRLRERHARRRSHS</sequence>
<dbReference type="GO" id="GO:0000272">
    <property type="term" value="P:polysaccharide catabolic process"/>
    <property type="evidence" value="ECO:0007669"/>
    <property type="project" value="InterPro"/>
</dbReference>
<keyword evidence="10" id="KW-1185">Reference proteome</keyword>
<comment type="catalytic activity">
    <reaction evidence="1">
        <text>Random hydrolysis of (1-&gt;4)-beta-D-mannosidic linkages in mannans, galactomannans and glucomannans.</text>
        <dbReference type="EC" id="3.2.1.78"/>
    </reaction>
</comment>
<organism evidence="9 10">
    <name type="scientific">Canna indica</name>
    <name type="common">Indian-shot</name>
    <dbReference type="NCBI Taxonomy" id="4628"/>
    <lineage>
        <taxon>Eukaryota</taxon>
        <taxon>Viridiplantae</taxon>
        <taxon>Streptophyta</taxon>
        <taxon>Embryophyta</taxon>
        <taxon>Tracheophyta</taxon>
        <taxon>Spermatophyta</taxon>
        <taxon>Magnoliopsida</taxon>
        <taxon>Liliopsida</taxon>
        <taxon>Zingiberales</taxon>
        <taxon>Cannaceae</taxon>
        <taxon>Canna</taxon>
    </lineage>
</organism>
<dbReference type="Pfam" id="PF26410">
    <property type="entry name" value="GH5_mannosidase"/>
    <property type="match status" value="1"/>
</dbReference>
<evidence type="ECO:0000256" key="6">
    <source>
        <dbReference type="SAM" id="MobiDB-lite"/>
    </source>
</evidence>
<evidence type="ECO:0000256" key="5">
    <source>
        <dbReference type="ARBA" id="ARBA00023295"/>
    </source>
</evidence>
<dbReference type="Gene3D" id="3.20.20.80">
    <property type="entry name" value="Glycosidases"/>
    <property type="match status" value="1"/>
</dbReference>
<evidence type="ECO:0000313" key="10">
    <source>
        <dbReference type="Proteomes" id="UP001327560"/>
    </source>
</evidence>
<dbReference type="EC" id="3.2.1.78" evidence="3"/>
<feature type="compositionally biased region" description="Basic residues" evidence="6">
    <location>
        <begin position="476"/>
        <end position="493"/>
    </location>
</feature>
<dbReference type="AlphaFoldDB" id="A0AAQ3KTQ9"/>
<gene>
    <name evidence="9" type="ORF">Cni_G23065</name>
</gene>
<dbReference type="PANTHER" id="PTHR31451">
    <property type="match status" value="1"/>
</dbReference>
<comment type="similarity">
    <text evidence="2">Belongs to the glycosyl hydrolase 5 (cellulase A) family.</text>
</comment>
<evidence type="ECO:0000256" key="3">
    <source>
        <dbReference type="ARBA" id="ARBA00012706"/>
    </source>
</evidence>
<feature type="transmembrane region" description="Helical" evidence="7">
    <location>
        <begin position="41"/>
        <end position="59"/>
    </location>
</feature>
<evidence type="ECO:0000256" key="7">
    <source>
        <dbReference type="SAM" id="Phobius"/>
    </source>
</evidence>
<dbReference type="PANTHER" id="PTHR31451:SF59">
    <property type="entry name" value="MANNAN ENDO-1,4-BETA-MANNOSIDASE"/>
    <property type="match status" value="1"/>
</dbReference>
<keyword evidence="7" id="KW-1133">Transmembrane helix</keyword>
<accession>A0AAQ3KTQ9</accession>
<evidence type="ECO:0000259" key="8">
    <source>
        <dbReference type="Pfam" id="PF26410"/>
    </source>
</evidence>
<dbReference type="Proteomes" id="UP001327560">
    <property type="component" value="Chromosome 7"/>
</dbReference>
<dbReference type="SUPFAM" id="SSF51445">
    <property type="entry name" value="(Trans)glycosidases"/>
    <property type="match status" value="1"/>
</dbReference>
<proteinExistence type="inferred from homology"/>
<dbReference type="InterPro" id="IPR017853">
    <property type="entry name" value="GH"/>
</dbReference>
<dbReference type="InterPro" id="IPR001547">
    <property type="entry name" value="Glyco_hydro_5"/>
</dbReference>
<dbReference type="InterPro" id="IPR045053">
    <property type="entry name" value="MAN-like"/>
</dbReference>
<keyword evidence="7" id="KW-0472">Membrane</keyword>
<evidence type="ECO:0000256" key="1">
    <source>
        <dbReference type="ARBA" id="ARBA00001678"/>
    </source>
</evidence>
<evidence type="ECO:0000256" key="4">
    <source>
        <dbReference type="ARBA" id="ARBA00022801"/>
    </source>
</evidence>
<dbReference type="GO" id="GO:0016985">
    <property type="term" value="F:mannan endo-1,4-beta-mannosidase activity"/>
    <property type="evidence" value="ECO:0007669"/>
    <property type="project" value="UniProtKB-EC"/>
</dbReference>
<dbReference type="PROSITE" id="PS00659">
    <property type="entry name" value="GLYCOSYL_HYDROL_F5"/>
    <property type="match status" value="1"/>
</dbReference>
<dbReference type="FunFam" id="3.20.20.80:FF:000012">
    <property type="entry name" value="Mannan endo-1,4-beta-mannosidase 6"/>
    <property type="match status" value="1"/>
</dbReference>
<feature type="domain" description="Glycoside hydrolase family 5" evidence="8">
    <location>
        <begin position="67"/>
        <end position="403"/>
    </location>
</feature>
<feature type="region of interest" description="Disordered" evidence="6">
    <location>
        <begin position="453"/>
        <end position="493"/>
    </location>
</feature>
<evidence type="ECO:0000313" key="9">
    <source>
        <dbReference type="EMBL" id="WOL14285.1"/>
    </source>
</evidence>
<dbReference type="InterPro" id="IPR018087">
    <property type="entry name" value="Glyco_hydro_5_CS"/>
</dbReference>
<dbReference type="EMBL" id="CP136896">
    <property type="protein sequence ID" value="WOL14285.1"/>
    <property type="molecule type" value="Genomic_DNA"/>
</dbReference>
<protein>
    <recommendedName>
        <fullName evidence="3">mannan endo-1,4-beta-mannosidase</fullName>
        <ecNumber evidence="3">3.2.1.78</ecNumber>
    </recommendedName>
</protein>
<keyword evidence="5" id="KW-0326">Glycosidase</keyword>
<keyword evidence="4" id="KW-0378">Hydrolase</keyword>